<proteinExistence type="predicted"/>
<reference evidence="2" key="1">
    <citation type="submission" date="2014-06" db="EMBL/GenBank/DDBJ databases">
        <title>Draft genome sequence of C. testosteroni WDL7.</title>
        <authorList>
            <person name="Wu Y."/>
            <person name="Seshan H."/>
            <person name="Arumugam K."/>
        </authorList>
    </citation>
    <scope>NUCLEOTIDE SEQUENCE [LARGE SCALE GENOMIC DNA]</scope>
    <source>
        <strain evidence="2">WDL7</strain>
    </source>
</reference>
<evidence type="ECO:0000313" key="1">
    <source>
        <dbReference type="EMBL" id="KOC19112.1"/>
    </source>
</evidence>
<comment type="caution">
    <text evidence="1">The sequence shown here is derived from an EMBL/GenBank/DDBJ whole genome shotgun (WGS) entry which is preliminary data.</text>
</comment>
<dbReference type="PATRIC" id="fig|285.49.peg.4269"/>
<evidence type="ECO:0000313" key="2">
    <source>
        <dbReference type="Proteomes" id="UP000037442"/>
    </source>
</evidence>
<name>A0A0L7MB31_COMTE</name>
<accession>A0A0L7MB31</accession>
<gene>
    <name evidence="1" type="ORF">GL58_20600</name>
</gene>
<dbReference type="RefSeq" id="WP_053284498.1">
    <property type="nucleotide sequence ID" value="NZ_JNVD01000033.1"/>
</dbReference>
<organism evidence="1 2">
    <name type="scientific">Comamonas testosteroni</name>
    <name type="common">Pseudomonas testosteroni</name>
    <dbReference type="NCBI Taxonomy" id="285"/>
    <lineage>
        <taxon>Bacteria</taxon>
        <taxon>Pseudomonadati</taxon>
        <taxon>Pseudomonadota</taxon>
        <taxon>Betaproteobacteria</taxon>
        <taxon>Burkholderiales</taxon>
        <taxon>Comamonadaceae</taxon>
        <taxon>Comamonas</taxon>
    </lineage>
</organism>
<dbReference type="AlphaFoldDB" id="A0A0L7MB31"/>
<dbReference type="EMBL" id="JNVD01000033">
    <property type="protein sequence ID" value="KOC19112.1"/>
    <property type="molecule type" value="Genomic_DNA"/>
</dbReference>
<sequence>MTDSEDDFDDEDDEDDVGEFGDVERELYSSLIPQPISNVAVLNALATQVDLIGQGEWITEEMRKFAGAIIERCARYAYKAVEVAEAPQEYMEREMLPEPLEEIRKEDSYTISRSRIAVLNGLAADAGLIEPGAWITEEMRRFAGAVIKRCAWHARLALLIDESPSECVQRDMKLESLEEARQVMADYRHELDEELQYAGGGNINDGD</sequence>
<dbReference type="Proteomes" id="UP000037442">
    <property type="component" value="Unassembled WGS sequence"/>
</dbReference>
<protein>
    <submittedName>
        <fullName evidence="1">Uncharacterized protein</fullName>
    </submittedName>
</protein>